<dbReference type="Pfam" id="PF04977">
    <property type="entry name" value="DivIC"/>
    <property type="match status" value="1"/>
</dbReference>
<reference evidence="1 2" key="1">
    <citation type="journal article" date="2016" name="Nat. Commun.">
        <title>Thousands of microbial genomes shed light on interconnected biogeochemical processes in an aquifer system.</title>
        <authorList>
            <person name="Anantharaman K."/>
            <person name="Brown C.T."/>
            <person name="Hug L.A."/>
            <person name="Sharon I."/>
            <person name="Castelle C.J."/>
            <person name="Probst A.J."/>
            <person name="Thomas B.C."/>
            <person name="Singh A."/>
            <person name="Wilkins M.J."/>
            <person name="Karaoz U."/>
            <person name="Brodie E.L."/>
            <person name="Williams K.H."/>
            <person name="Hubbard S.S."/>
            <person name="Banfield J.F."/>
        </authorList>
    </citation>
    <scope>NUCLEOTIDE SEQUENCE [LARGE SCALE GENOMIC DNA]</scope>
</reference>
<evidence type="ECO:0000313" key="2">
    <source>
        <dbReference type="Proteomes" id="UP000177885"/>
    </source>
</evidence>
<evidence type="ECO:0008006" key="3">
    <source>
        <dbReference type="Google" id="ProtNLM"/>
    </source>
</evidence>
<dbReference type="AlphaFoldDB" id="A0A1F7TKS4"/>
<dbReference type="STRING" id="1802385.A2856_02670"/>
<dbReference type="Proteomes" id="UP000177885">
    <property type="component" value="Unassembled WGS sequence"/>
</dbReference>
<protein>
    <recommendedName>
        <fullName evidence="3">Cell division protein FtsL</fullName>
    </recommendedName>
</protein>
<accession>A0A1F7TKS4</accession>
<gene>
    <name evidence="1" type="ORF">A2856_02670</name>
</gene>
<sequence length="147" mass="16723">MPITPANPITRVLKWRYLFVVNLLALALLGVAFGREWVRSREIRTQIADLRAQSESLQARNIEIAQLATMLQTESAIEREARLKLGYKKPGETAVVVKRDAEATRRRANAPDAITDPDGVPNPNKWWFYFFDHPRYAAVTRTETDGS</sequence>
<dbReference type="InterPro" id="IPR007060">
    <property type="entry name" value="FtsL/DivIC"/>
</dbReference>
<evidence type="ECO:0000313" key="1">
    <source>
        <dbReference type="EMBL" id="OGL66565.1"/>
    </source>
</evidence>
<proteinExistence type="predicted"/>
<organism evidence="1 2">
    <name type="scientific">Candidatus Uhrbacteria bacterium RIFCSPHIGHO2_01_FULL_63_20</name>
    <dbReference type="NCBI Taxonomy" id="1802385"/>
    <lineage>
        <taxon>Bacteria</taxon>
        <taxon>Candidatus Uhriibacteriota</taxon>
    </lineage>
</organism>
<name>A0A1F7TKS4_9BACT</name>
<dbReference type="EMBL" id="MGDT01000007">
    <property type="protein sequence ID" value="OGL66565.1"/>
    <property type="molecule type" value="Genomic_DNA"/>
</dbReference>
<comment type="caution">
    <text evidence="1">The sequence shown here is derived from an EMBL/GenBank/DDBJ whole genome shotgun (WGS) entry which is preliminary data.</text>
</comment>